<evidence type="ECO:0000256" key="2">
    <source>
        <dbReference type="ARBA" id="ARBA00006948"/>
    </source>
</evidence>
<keyword evidence="5 6" id="KW-0472">Membrane</keyword>
<feature type="transmembrane region" description="Helical" evidence="6">
    <location>
        <begin position="128"/>
        <end position="150"/>
    </location>
</feature>
<dbReference type="PANTHER" id="PTHR47830:SF1">
    <property type="entry name" value="OS11G0534100 PROTEIN"/>
    <property type="match status" value="1"/>
</dbReference>
<keyword evidence="3 6" id="KW-0812">Transmembrane</keyword>
<evidence type="ECO:0000313" key="7">
    <source>
        <dbReference type="EMBL" id="KAG6471965.1"/>
    </source>
</evidence>
<dbReference type="AlphaFoldDB" id="A0A8J5EPW6"/>
<sequence length="316" mass="33838">MANLLYHVFAFFGLFSYGLYHLISAVRSYNTSSSSATTSPRLAIAIEHAARPYYPLALSAHRHHLLRHLPIYLSFFSLFVAVVANVLLSAGDARADAQRFSFLESASALLFFLLSLSLTLLLPLPTDLIFLLAALAFALLSAASAHSSAVGQQSELQSKCDALSSLIFSVSAAAALALAVAPRLFIAELVLSASIALQGLWSLQSGFSLYVEAFIPEGCHRLLGVRYISTSCDLEDSRIRAFAILDLAFTLHAILIAVVTSVVYISLNPAPVVVGGLVRRHNGGSYEALTTLSSTGALSDMDHMQMKVLSKSSTQA</sequence>
<dbReference type="PANTHER" id="PTHR47830">
    <property type="entry name" value="OS11G0534100 PROTEIN"/>
    <property type="match status" value="1"/>
</dbReference>
<dbReference type="EMBL" id="JACMSC010000020">
    <property type="protein sequence ID" value="KAG6471965.1"/>
    <property type="molecule type" value="Genomic_DNA"/>
</dbReference>
<evidence type="ECO:0000256" key="3">
    <source>
        <dbReference type="ARBA" id="ARBA00022692"/>
    </source>
</evidence>
<evidence type="ECO:0000256" key="5">
    <source>
        <dbReference type="ARBA" id="ARBA00023136"/>
    </source>
</evidence>
<protein>
    <submittedName>
        <fullName evidence="7">Uncharacterized protein</fullName>
    </submittedName>
</protein>
<feature type="transmembrane region" description="Helical" evidence="6">
    <location>
        <begin position="100"/>
        <end position="122"/>
    </location>
</feature>
<gene>
    <name evidence="7" type="ORF">ZIOFF_069420</name>
</gene>
<evidence type="ECO:0000256" key="1">
    <source>
        <dbReference type="ARBA" id="ARBA00004141"/>
    </source>
</evidence>
<dbReference type="Proteomes" id="UP000734854">
    <property type="component" value="Unassembled WGS sequence"/>
</dbReference>
<comment type="similarity">
    <text evidence="2">Belongs to the TMEM45 family.</text>
</comment>
<keyword evidence="8" id="KW-1185">Reference proteome</keyword>
<name>A0A8J5EPW6_ZINOF</name>
<dbReference type="GO" id="GO:0016020">
    <property type="term" value="C:membrane"/>
    <property type="evidence" value="ECO:0007669"/>
    <property type="project" value="UniProtKB-SubCell"/>
</dbReference>
<feature type="transmembrane region" description="Helical" evidence="6">
    <location>
        <begin position="247"/>
        <end position="267"/>
    </location>
</feature>
<keyword evidence="4 6" id="KW-1133">Transmembrane helix</keyword>
<evidence type="ECO:0000256" key="6">
    <source>
        <dbReference type="SAM" id="Phobius"/>
    </source>
</evidence>
<feature type="transmembrane region" description="Helical" evidence="6">
    <location>
        <begin position="69"/>
        <end position="88"/>
    </location>
</feature>
<feature type="transmembrane region" description="Helical" evidence="6">
    <location>
        <begin position="162"/>
        <end position="179"/>
    </location>
</feature>
<proteinExistence type="inferred from homology"/>
<comment type="subcellular location">
    <subcellularLocation>
        <location evidence="1">Membrane</location>
        <topology evidence="1">Multi-pass membrane protein</topology>
    </subcellularLocation>
</comment>
<feature type="transmembrane region" description="Helical" evidence="6">
    <location>
        <begin position="5"/>
        <end position="23"/>
    </location>
</feature>
<dbReference type="OrthoDB" id="1924702at2759"/>
<evidence type="ECO:0000256" key="4">
    <source>
        <dbReference type="ARBA" id="ARBA00022989"/>
    </source>
</evidence>
<organism evidence="7 8">
    <name type="scientific">Zingiber officinale</name>
    <name type="common">Ginger</name>
    <name type="synonym">Amomum zingiber</name>
    <dbReference type="NCBI Taxonomy" id="94328"/>
    <lineage>
        <taxon>Eukaryota</taxon>
        <taxon>Viridiplantae</taxon>
        <taxon>Streptophyta</taxon>
        <taxon>Embryophyta</taxon>
        <taxon>Tracheophyta</taxon>
        <taxon>Spermatophyta</taxon>
        <taxon>Magnoliopsida</taxon>
        <taxon>Liliopsida</taxon>
        <taxon>Zingiberales</taxon>
        <taxon>Zingiberaceae</taxon>
        <taxon>Zingiber</taxon>
    </lineage>
</organism>
<comment type="caution">
    <text evidence="7">The sequence shown here is derived from an EMBL/GenBank/DDBJ whole genome shotgun (WGS) entry which is preliminary data.</text>
</comment>
<accession>A0A8J5EPW6</accession>
<reference evidence="7 8" key="1">
    <citation type="submission" date="2020-08" db="EMBL/GenBank/DDBJ databases">
        <title>Plant Genome Project.</title>
        <authorList>
            <person name="Zhang R.-G."/>
        </authorList>
    </citation>
    <scope>NUCLEOTIDE SEQUENCE [LARGE SCALE GENOMIC DNA]</scope>
    <source>
        <tissue evidence="7">Rhizome</tissue>
    </source>
</reference>
<dbReference type="Pfam" id="PF04819">
    <property type="entry name" value="DUF716"/>
    <property type="match status" value="1"/>
</dbReference>
<evidence type="ECO:0000313" key="8">
    <source>
        <dbReference type="Proteomes" id="UP000734854"/>
    </source>
</evidence>
<dbReference type="InterPro" id="IPR006904">
    <property type="entry name" value="DUF716"/>
</dbReference>